<feature type="compositionally biased region" description="Basic and acidic residues" evidence="2">
    <location>
        <begin position="94"/>
        <end position="105"/>
    </location>
</feature>
<evidence type="ECO:0000313" key="4">
    <source>
        <dbReference type="EMBL" id="CAE2271617.1"/>
    </source>
</evidence>
<feature type="region of interest" description="Disordered" evidence="2">
    <location>
        <begin position="86"/>
        <end position="116"/>
    </location>
</feature>
<name>A0A6U6IFK2_9STRA</name>
<dbReference type="EMBL" id="HBKQ01046867">
    <property type="protein sequence ID" value="CAE2271616.1"/>
    <property type="molecule type" value="Transcribed_RNA"/>
</dbReference>
<evidence type="ECO:0000313" key="3">
    <source>
        <dbReference type="EMBL" id="CAE2271616.1"/>
    </source>
</evidence>
<proteinExistence type="predicted"/>
<protein>
    <submittedName>
        <fullName evidence="3">Uncharacterized protein</fullName>
    </submittedName>
</protein>
<keyword evidence="1" id="KW-0175">Coiled coil</keyword>
<feature type="region of interest" description="Disordered" evidence="2">
    <location>
        <begin position="1"/>
        <end position="71"/>
    </location>
</feature>
<feature type="compositionally biased region" description="Polar residues" evidence="2">
    <location>
        <begin position="61"/>
        <end position="71"/>
    </location>
</feature>
<gene>
    <name evidence="3" type="ORF">OAUR00152_LOCUS32352</name>
    <name evidence="4" type="ORF">OAUR00152_LOCUS32353</name>
</gene>
<dbReference type="EMBL" id="HBKQ01046868">
    <property type="protein sequence ID" value="CAE2271617.1"/>
    <property type="molecule type" value="Transcribed_RNA"/>
</dbReference>
<dbReference type="PANTHER" id="PTHR31245:SF20">
    <property type="entry name" value="F18B13.13 PROTEIN"/>
    <property type="match status" value="1"/>
</dbReference>
<evidence type="ECO:0000256" key="2">
    <source>
        <dbReference type="SAM" id="MobiDB-lite"/>
    </source>
</evidence>
<sequence>MEVASPLPFPHGQSGSKRRFAFSPGLDTTAIGVDSTQDLNMDDASTCHQPLFKRRRRQSHESNVAAGSSSGISAFPTFASPAFAALGTPQTKSGGDHTKSSRTEASDGGNVGIRSPSPAQQKIIADLQRLVDHQATEIERLKAEKNAVESAASELKSSHDKAVNENRILKKAVTIQQERQKQASSEIESARGFRAEAEDRIRKLEQMNLTLRYHLQAQQPAIGNDFMGSRPPDVY</sequence>
<reference evidence="3" key="1">
    <citation type="submission" date="2021-01" db="EMBL/GenBank/DDBJ databases">
        <authorList>
            <person name="Corre E."/>
            <person name="Pelletier E."/>
            <person name="Niang G."/>
            <person name="Scheremetjew M."/>
            <person name="Finn R."/>
            <person name="Kale V."/>
            <person name="Holt S."/>
            <person name="Cochrane G."/>
            <person name="Meng A."/>
            <person name="Brown T."/>
            <person name="Cohen L."/>
        </authorList>
    </citation>
    <scope>NUCLEOTIDE SEQUENCE</scope>
    <source>
        <strain evidence="3">Isolate 1302-5</strain>
    </source>
</reference>
<dbReference type="AlphaFoldDB" id="A0A6U6IFK2"/>
<feature type="coiled-coil region" evidence="1">
    <location>
        <begin position="124"/>
        <end position="158"/>
    </location>
</feature>
<organism evidence="3">
    <name type="scientific">Odontella aurita</name>
    <dbReference type="NCBI Taxonomy" id="265563"/>
    <lineage>
        <taxon>Eukaryota</taxon>
        <taxon>Sar</taxon>
        <taxon>Stramenopiles</taxon>
        <taxon>Ochrophyta</taxon>
        <taxon>Bacillariophyta</taxon>
        <taxon>Mediophyceae</taxon>
        <taxon>Biddulphiophycidae</taxon>
        <taxon>Eupodiscales</taxon>
        <taxon>Odontellaceae</taxon>
        <taxon>Odontella</taxon>
    </lineage>
</organism>
<evidence type="ECO:0000256" key="1">
    <source>
        <dbReference type="SAM" id="Coils"/>
    </source>
</evidence>
<accession>A0A6U6IFK2</accession>
<dbReference type="PANTHER" id="PTHR31245">
    <property type="entry name" value="UBIQUITIN SYSTEM COMPONENT CUE PROTEIN"/>
    <property type="match status" value="1"/>
</dbReference>